<evidence type="ECO:0000256" key="1">
    <source>
        <dbReference type="SAM" id="MobiDB-lite"/>
    </source>
</evidence>
<proteinExistence type="predicted"/>
<comment type="caution">
    <text evidence="2">The sequence shown here is derived from an EMBL/GenBank/DDBJ whole genome shotgun (WGS) entry which is preliminary data.</text>
</comment>
<feature type="compositionally biased region" description="Acidic residues" evidence="1">
    <location>
        <begin position="239"/>
        <end position="251"/>
    </location>
</feature>
<protein>
    <submittedName>
        <fullName evidence="2">Uncharacterized protein</fullName>
    </submittedName>
</protein>
<keyword evidence="3" id="KW-1185">Reference proteome</keyword>
<dbReference type="AlphaFoldDB" id="A0AAN6RUG9"/>
<gene>
    <name evidence="2" type="ORF">C8A05DRAFT_14584</name>
</gene>
<evidence type="ECO:0000313" key="3">
    <source>
        <dbReference type="Proteomes" id="UP001303889"/>
    </source>
</evidence>
<feature type="compositionally biased region" description="Basic and acidic residues" evidence="1">
    <location>
        <begin position="252"/>
        <end position="269"/>
    </location>
</feature>
<reference evidence="2" key="2">
    <citation type="submission" date="2023-05" db="EMBL/GenBank/DDBJ databases">
        <authorList>
            <consortium name="Lawrence Berkeley National Laboratory"/>
            <person name="Steindorff A."/>
            <person name="Hensen N."/>
            <person name="Bonometti L."/>
            <person name="Westerberg I."/>
            <person name="Brannstrom I.O."/>
            <person name="Guillou S."/>
            <person name="Cros-Aarteil S."/>
            <person name="Calhoun S."/>
            <person name="Haridas S."/>
            <person name="Kuo A."/>
            <person name="Mondo S."/>
            <person name="Pangilinan J."/>
            <person name="Riley R."/>
            <person name="Labutti K."/>
            <person name="Andreopoulos B."/>
            <person name="Lipzen A."/>
            <person name="Chen C."/>
            <person name="Yanf M."/>
            <person name="Daum C."/>
            <person name="Ng V."/>
            <person name="Clum A."/>
            <person name="Ohm R."/>
            <person name="Martin F."/>
            <person name="Silar P."/>
            <person name="Natvig D."/>
            <person name="Lalanne C."/>
            <person name="Gautier V."/>
            <person name="Ament-Velasquez S.L."/>
            <person name="Kruys A."/>
            <person name="Hutchinson M.I."/>
            <person name="Powell A.J."/>
            <person name="Barry K."/>
            <person name="Miller A.N."/>
            <person name="Grigoriev I.V."/>
            <person name="Debuchy R."/>
            <person name="Gladieux P."/>
            <person name="Thoren M.H."/>
            <person name="Johannesson H."/>
        </authorList>
    </citation>
    <scope>NUCLEOTIDE SEQUENCE</scope>
    <source>
        <strain evidence="2">CBS 103.79</strain>
    </source>
</reference>
<sequence>MGTRHLICVFWKGKWYLAQYGQFDGYPEGQGAKLFKFLSVARNIDNLKGGLEHHVYEPTAEQLEAIWVECDAWDAARSADPATFNVWERNMHGINQLYPSLARETSAGVLGLIARAARSEEPAKEATEPKKIPLQLDLGFANDSLFCEWAYVVDLDKEVLEVYGGHEAKGEGHRFADVGGPTVPVPRLVCSYDFAELFLTKSKTEFLEKVLAACKEPEEEEEEGDGREPTSTGVPPGYDTDDEEEDDEEEGEKNGDEDADKADTAHEADLAEGGSAKGSL</sequence>
<reference evidence="2" key="1">
    <citation type="journal article" date="2023" name="Mol. Phylogenet. Evol.">
        <title>Genome-scale phylogeny and comparative genomics of the fungal order Sordariales.</title>
        <authorList>
            <person name="Hensen N."/>
            <person name="Bonometti L."/>
            <person name="Westerberg I."/>
            <person name="Brannstrom I.O."/>
            <person name="Guillou S."/>
            <person name="Cros-Aarteil S."/>
            <person name="Calhoun S."/>
            <person name="Haridas S."/>
            <person name="Kuo A."/>
            <person name="Mondo S."/>
            <person name="Pangilinan J."/>
            <person name="Riley R."/>
            <person name="LaButti K."/>
            <person name="Andreopoulos B."/>
            <person name="Lipzen A."/>
            <person name="Chen C."/>
            <person name="Yan M."/>
            <person name="Daum C."/>
            <person name="Ng V."/>
            <person name="Clum A."/>
            <person name="Steindorff A."/>
            <person name="Ohm R.A."/>
            <person name="Martin F."/>
            <person name="Silar P."/>
            <person name="Natvig D.O."/>
            <person name="Lalanne C."/>
            <person name="Gautier V."/>
            <person name="Ament-Velasquez S.L."/>
            <person name="Kruys A."/>
            <person name="Hutchinson M.I."/>
            <person name="Powell A.J."/>
            <person name="Barry K."/>
            <person name="Miller A.N."/>
            <person name="Grigoriev I.V."/>
            <person name="Debuchy R."/>
            <person name="Gladieux P."/>
            <person name="Hiltunen Thoren M."/>
            <person name="Johannesson H."/>
        </authorList>
    </citation>
    <scope>NUCLEOTIDE SEQUENCE</scope>
    <source>
        <strain evidence="2">CBS 103.79</strain>
    </source>
</reference>
<organism evidence="2 3">
    <name type="scientific">Staphylotrichum tortipilum</name>
    <dbReference type="NCBI Taxonomy" id="2831512"/>
    <lineage>
        <taxon>Eukaryota</taxon>
        <taxon>Fungi</taxon>
        <taxon>Dikarya</taxon>
        <taxon>Ascomycota</taxon>
        <taxon>Pezizomycotina</taxon>
        <taxon>Sordariomycetes</taxon>
        <taxon>Sordariomycetidae</taxon>
        <taxon>Sordariales</taxon>
        <taxon>Chaetomiaceae</taxon>
        <taxon>Staphylotrichum</taxon>
    </lineage>
</organism>
<dbReference type="EMBL" id="MU855447">
    <property type="protein sequence ID" value="KAK3903470.1"/>
    <property type="molecule type" value="Genomic_DNA"/>
</dbReference>
<name>A0AAN6RUG9_9PEZI</name>
<accession>A0AAN6RUG9</accession>
<feature type="region of interest" description="Disordered" evidence="1">
    <location>
        <begin position="214"/>
        <end position="280"/>
    </location>
</feature>
<evidence type="ECO:0000313" key="2">
    <source>
        <dbReference type="EMBL" id="KAK3903470.1"/>
    </source>
</evidence>
<dbReference type="Proteomes" id="UP001303889">
    <property type="component" value="Unassembled WGS sequence"/>
</dbReference>